<dbReference type="PROSITE" id="PS00237">
    <property type="entry name" value="G_PROTEIN_RECEP_F1_1"/>
    <property type="match status" value="1"/>
</dbReference>
<dbReference type="InterPro" id="IPR017452">
    <property type="entry name" value="GPCR_Rhodpsn_7TM"/>
</dbReference>
<organism evidence="9 10">
    <name type="scientific">Meganyctiphanes norvegica</name>
    <name type="common">Northern krill</name>
    <name type="synonym">Thysanopoda norvegica</name>
    <dbReference type="NCBI Taxonomy" id="48144"/>
    <lineage>
        <taxon>Eukaryota</taxon>
        <taxon>Metazoa</taxon>
        <taxon>Ecdysozoa</taxon>
        <taxon>Arthropoda</taxon>
        <taxon>Crustacea</taxon>
        <taxon>Multicrustacea</taxon>
        <taxon>Malacostraca</taxon>
        <taxon>Eumalacostraca</taxon>
        <taxon>Eucarida</taxon>
        <taxon>Euphausiacea</taxon>
        <taxon>Euphausiidae</taxon>
        <taxon>Meganyctiphanes</taxon>
    </lineage>
</organism>
<dbReference type="PRINTS" id="PR00237">
    <property type="entry name" value="GPCRRHODOPSN"/>
</dbReference>
<evidence type="ECO:0000256" key="5">
    <source>
        <dbReference type="ARBA" id="ARBA00023136"/>
    </source>
</evidence>
<comment type="similarity">
    <text evidence="2 6">Belongs to the G-protein coupled receptor 1 family.</text>
</comment>
<keyword evidence="10" id="KW-1185">Reference proteome</keyword>
<name>A0AAV2QBP6_MEGNR</name>
<evidence type="ECO:0000259" key="8">
    <source>
        <dbReference type="PROSITE" id="PS50262"/>
    </source>
</evidence>
<evidence type="ECO:0000256" key="7">
    <source>
        <dbReference type="SAM" id="Phobius"/>
    </source>
</evidence>
<keyword evidence="4 7" id="KW-1133">Transmembrane helix</keyword>
<keyword evidence="6" id="KW-0675">Receptor</keyword>
<proteinExistence type="inferred from homology"/>
<dbReference type="PANTHER" id="PTHR46641">
    <property type="entry name" value="FMRFAMIDE RECEPTOR-RELATED"/>
    <property type="match status" value="1"/>
</dbReference>
<evidence type="ECO:0000256" key="6">
    <source>
        <dbReference type="RuleBase" id="RU000688"/>
    </source>
</evidence>
<dbReference type="PANTHER" id="PTHR46641:SF2">
    <property type="entry name" value="FMRFAMIDE RECEPTOR"/>
    <property type="match status" value="1"/>
</dbReference>
<feature type="transmembrane region" description="Helical" evidence="7">
    <location>
        <begin position="132"/>
        <end position="160"/>
    </location>
</feature>
<dbReference type="InterPro" id="IPR000276">
    <property type="entry name" value="GPCR_Rhodpsn"/>
</dbReference>
<dbReference type="InterPro" id="IPR052954">
    <property type="entry name" value="GPCR-Ligand_Int"/>
</dbReference>
<dbReference type="PROSITE" id="PS50262">
    <property type="entry name" value="G_PROTEIN_RECEP_F1_2"/>
    <property type="match status" value="1"/>
</dbReference>
<evidence type="ECO:0000313" key="10">
    <source>
        <dbReference type="Proteomes" id="UP001497623"/>
    </source>
</evidence>
<dbReference type="SUPFAM" id="SSF81321">
    <property type="entry name" value="Family A G protein-coupled receptor-like"/>
    <property type="match status" value="1"/>
</dbReference>
<dbReference type="GO" id="GO:0008528">
    <property type="term" value="F:G protein-coupled peptide receptor activity"/>
    <property type="evidence" value="ECO:0007669"/>
    <property type="project" value="InterPro"/>
</dbReference>
<gene>
    <name evidence="9" type="ORF">MNOR_LOCUS11019</name>
</gene>
<evidence type="ECO:0000313" key="9">
    <source>
        <dbReference type="EMBL" id="CAL4079454.1"/>
    </source>
</evidence>
<feature type="transmembrane region" description="Helical" evidence="7">
    <location>
        <begin position="181"/>
        <end position="201"/>
    </location>
</feature>
<dbReference type="EMBL" id="CAXKWB010005703">
    <property type="protein sequence ID" value="CAL4079454.1"/>
    <property type="molecule type" value="Genomic_DNA"/>
</dbReference>
<keyword evidence="6" id="KW-0807">Transducer</keyword>
<feature type="domain" description="G-protein coupled receptors family 1 profile" evidence="8">
    <location>
        <begin position="79"/>
        <end position="327"/>
    </location>
</feature>
<comment type="subcellular location">
    <subcellularLocation>
        <location evidence="1">Membrane</location>
    </subcellularLocation>
</comment>
<evidence type="ECO:0000256" key="1">
    <source>
        <dbReference type="ARBA" id="ARBA00004370"/>
    </source>
</evidence>
<keyword evidence="3 6" id="KW-0812">Transmembrane</keyword>
<dbReference type="Gene3D" id="1.20.1070.10">
    <property type="entry name" value="Rhodopsin 7-helix transmembrane proteins"/>
    <property type="match status" value="1"/>
</dbReference>
<feature type="transmembrane region" description="Helical" evidence="7">
    <location>
        <begin position="264"/>
        <end position="285"/>
    </location>
</feature>
<dbReference type="AlphaFoldDB" id="A0AAV2QBP6"/>
<evidence type="ECO:0000256" key="4">
    <source>
        <dbReference type="ARBA" id="ARBA00022989"/>
    </source>
</evidence>
<feature type="transmembrane region" description="Helical" evidence="7">
    <location>
        <begin position="305"/>
        <end position="329"/>
    </location>
</feature>
<dbReference type="InterPro" id="IPR019427">
    <property type="entry name" value="7TM_GPCR_serpentine_rcpt_Srw"/>
</dbReference>
<evidence type="ECO:0000256" key="2">
    <source>
        <dbReference type="ARBA" id="ARBA00010663"/>
    </source>
</evidence>
<feature type="transmembrane region" description="Helical" evidence="7">
    <location>
        <begin position="67"/>
        <end position="88"/>
    </location>
</feature>
<evidence type="ECO:0000256" key="3">
    <source>
        <dbReference type="ARBA" id="ARBA00022692"/>
    </source>
</evidence>
<accession>A0AAV2QBP6</accession>
<dbReference type="Proteomes" id="UP001497623">
    <property type="component" value="Unassembled WGS sequence"/>
</dbReference>
<feature type="transmembrane region" description="Helical" evidence="7">
    <location>
        <begin position="100"/>
        <end position="120"/>
    </location>
</feature>
<protein>
    <recommendedName>
        <fullName evidence="8">G-protein coupled receptors family 1 profile domain-containing protein</fullName>
    </recommendedName>
</protein>
<feature type="transmembrane region" description="Helical" evidence="7">
    <location>
        <begin position="349"/>
        <end position="368"/>
    </location>
</feature>
<reference evidence="9 10" key="1">
    <citation type="submission" date="2024-05" db="EMBL/GenBank/DDBJ databases">
        <authorList>
            <person name="Wallberg A."/>
        </authorList>
    </citation>
    <scope>NUCLEOTIDE SEQUENCE [LARGE SCALE GENOMIC DNA]</scope>
</reference>
<keyword evidence="6" id="KW-0297">G-protein coupled receptor</keyword>
<keyword evidence="5 7" id="KW-0472">Membrane</keyword>
<sequence>MTNYILNIEELMQNISTHEVLPLLPSDDGEMDPIQLTIGLLSNLSSPNSTTSDTGDMDLLHLVTYQVLYPIIICASILANSLCILVVTTPKLRRYHVNPYILLLSVCNLLGALACIPAAFSAGDCIFNNYNMAVYFAHCCWSLVNLTKTLALYVITWMAYDRFIGVWSPLSFHKIEKAGVLPLRIVISLLIGCSAFLPVMINGEVKCSGANCTNEIDNNDTKWMAIDDTKWMAIDDNRWMAIDGYSNEFHAIWHRVFFIFHGLIAYWLPGLLLIFFTGGLSVALAQRKINQYKRHRKSKKFYQTVALLIIAISFILCILPLTIVIIFISGKENSCYVSFEVEVMRSVGSLLQMMWHMGNVGTIFMLNLEYRTELKSSLYALSQGHFKYFNCFEINKEREYAPLYIEMEGRLSPIP</sequence>
<comment type="caution">
    <text evidence="9">The sequence shown here is derived from an EMBL/GenBank/DDBJ whole genome shotgun (WGS) entry which is preliminary data.</text>
</comment>
<dbReference type="Pfam" id="PF10324">
    <property type="entry name" value="7TM_GPCR_Srw"/>
    <property type="match status" value="1"/>
</dbReference>
<dbReference type="GO" id="GO:0016020">
    <property type="term" value="C:membrane"/>
    <property type="evidence" value="ECO:0007669"/>
    <property type="project" value="UniProtKB-SubCell"/>
</dbReference>